<dbReference type="PATRIC" id="fig|1227456.3.peg.553"/>
<keyword evidence="3" id="KW-1185">Reference proteome</keyword>
<organism evidence="2 3">
    <name type="scientific">Halococcus salifodinae DSM 8989</name>
    <dbReference type="NCBI Taxonomy" id="1227456"/>
    <lineage>
        <taxon>Archaea</taxon>
        <taxon>Methanobacteriati</taxon>
        <taxon>Methanobacteriota</taxon>
        <taxon>Stenosarchaea group</taxon>
        <taxon>Halobacteria</taxon>
        <taxon>Halobacteriales</taxon>
        <taxon>Halococcaceae</taxon>
        <taxon>Halococcus</taxon>
    </lineage>
</organism>
<keyword evidence="1" id="KW-0472">Membrane</keyword>
<keyword evidence="1" id="KW-0812">Transmembrane</keyword>
<dbReference type="EMBL" id="AOME01000014">
    <property type="protein sequence ID" value="EMA55267.1"/>
    <property type="molecule type" value="Genomic_DNA"/>
</dbReference>
<evidence type="ECO:0000313" key="3">
    <source>
        <dbReference type="Proteomes" id="UP000011625"/>
    </source>
</evidence>
<name>M0NBC0_9EURY</name>
<dbReference type="InterPro" id="IPR055893">
    <property type="entry name" value="DUF7470"/>
</dbReference>
<feature type="transmembrane region" description="Helical" evidence="1">
    <location>
        <begin position="33"/>
        <end position="56"/>
    </location>
</feature>
<accession>M0NBC0</accession>
<feature type="transmembrane region" description="Helical" evidence="1">
    <location>
        <begin position="7"/>
        <end position="27"/>
    </location>
</feature>
<proteinExistence type="predicted"/>
<keyword evidence="1" id="KW-1133">Transmembrane helix</keyword>
<sequence length="62" mass="6073">MLNRLGLAGIVGVLCCLAGLGIVAYAAPIVAAGIALVLVGLLLVARGLLSGMLAAFGMDGMF</sequence>
<evidence type="ECO:0000256" key="1">
    <source>
        <dbReference type="SAM" id="Phobius"/>
    </source>
</evidence>
<gene>
    <name evidence="2" type="ORF">C450_02655</name>
</gene>
<dbReference type="Pfam" id="PF24282">
    <property type="entry name" value="DUF7470"/>
    <property type="match status" value="1"/>
</dbReference>
<reference evidence="2 3" key="1">
    <citation type="journal article" date="2014" name="PLoS Genet.">
        <title>Phylogenetically driven sequencing of extremely halophilic archaea reveals strategies for static and dynamic osmo-response.</title>
        <authorList>
            <person name="Becker E.A."/>
            <person name="Seitzer P.M."/>
            <person name="Tritt A."/>
            <person name="Larsen D."/>
            <person name="Krusor M."/>
            <person name="Yao A.I."/>
            <person name="Wu D."/>
            <person name="Madern D."/>
            <person name="Eisen J.A."/>
            <person name="Darling A.E."/>
            <person name="Facciotti M.T."/>
        </authorList>
    </citation>
    <scope>NUCLEOTIDE SEQUENCE [LARGE SCALE GENOMIC DNA]</scope>
    <source>
        <strain evidence="2 3">DSM 8989</strain>
    </source>
</reference>
<dbReference type="AlphaFoldDB" id="M0NBC0"/>
<dbReference type="Proteomes" id="UP000011625">
    <property type="component" value="Unassembled WGS sequence"/>
</dbReference>
<protein>
    <submittedName>
        <fullName evidence="2">Uncharacterized protein</fullName>
    </submittedName>
</protein>
<comment type="caution">
    <text evidence="2">The sequence shown here is derived from an EMBL/GenBank/DDBJ whole genome shotgun (WGS) entry which is preliminary data.</text>
</comment>
<dbReference type="RefSeq" id="WP_005039655.1">
    <property type="nucleotide sequence ID" value="NZ_AOME01000014.1"/>
</dbReference>
<evidence type="ECO:0000313" key="2">
    <source>
        <dbReference type="EMBL" id="EMA55267.1"/>
    </source>
</evidence>